<gene>
    <name evidence="2" type="ORF">GCM10008938_48340</name>
</gene>
<name>A0ABQ2DJ07_9DEIO</name>
<dbReference type="Proteomes" id="UP000632222">
    <property type="component" value="Unassembled WGS sequence"/>
</dbReference>
<sequence>MGALIWTWLVRIVPIILGLIPVGMALQQKKELEDLRGQITGPISNAKQFIDGAIVQMVPQGTPGATNPTRTVTATEVAKDAFNNPSSLWALAAIIVVSPLLIRQIRGWGYDITDATKEVYSETKGHISGAREHVRHAYKATRQAHEYVKSDPRRRGQS</sequence>
<organism evidence="2 3">
    <name type="scientific">Deinococcus roseus</name>
    <dbReference type="NCBI Taxonomy" id="392414"/>
    <lineage>
        <taxon>Bacteria</taxon>
        <taxon>Thermotogati</taxon>
        <taxon>Deinococcota</taxon>
        <taxon>Deinococci</taxon>
        <taxon>Deinococcales</taxon>
        <taxon>Deinococcaceae</taxon>
        <taxon>Deinococcus</taxon>
    </lineage>
</organism>
<accession>A0ABQ2DJ07</accession>
<proteinExistence type="predicted"/>
<comment type="caution">
    <text evidence="2">The sequence shown here is derived from an EMBL/GenBank/DDBJ whole genome shotgun (WGS) entry which is preliminary data.</text>
</comment>
<keyword evidence="3" id="KW-1185">Reference proteome</keyword>
<reference evidence="3" key="1">
    <citation type="journal article" date="2019" name="Int. J. Syst. Evol. Microbiol.">
        <title>The Global Catalogue of Microorganisms (GCM) 10K type strain sequencing project: providing services to taxonomists for standard genome sequencing and annotation.</title>
        <authorList>
            <consortium name="The Broad Institute Genomics Platform"/>
            <consortium name="The Broad Institute Genome Sequencing Center for Infectious Disease"/>
            <person name="Wu L."/>
            <person name="Ma J."/>
        </authorList>
    </citation>
    <scope>NUCLEOTIDE SEQUENCE [LARGE SCALE GENOMIC DNA]</scope>
    <source>
        <strain evidence="3">JCM 14370</strain>
    </source>
</reference>
<feature type="transmembrane region" description="Helical" evidence="1">
    <location>
        <begin position="6"/>
        <end position="26"/>
    </location>
</feature>
<keyword evidence="1" id="KW-0812">Transmembrane</keyword>
<dbReference type="RefSeq" id="WP_189008372.1">
    <property type="nucleotide sequence ID" value="NZ_BMOD01000036.1"/>
</dbReference>
<keyword evidence="1" id="KW-1133">Transmembrane helix</keyword>
<dbReference type="EMBL" id="BMOD01000036">
    <property type="protein sequence ID" value="GGJ56509.1"/>
    <property type="molecule type" value="Genomic_DNA"/>
</dbReference>
<evidence type="ECO:0000313" key="2">
    <source>
        <dbReference type="EMBL" id="GGJ56509.1"/>
    </source>
</evidence>
<evidence type="ECO:0000256" key="1">
    <source>
        <dbReference type="SAM" id="Phobius"/>
    </source>
</evidence>
<evidence type="ECO:0000313" key="3">
    <source>
        <dbReference type="Proteomes" id="UP000632222"/>
    </source>
</evidence>
<protein>
    <submittedName>
        <fullName evidence="2">Uncharacterized protein</fullName>
    </submittedName>
</protein>
<keyword evidence="1" id="KW-0472">Membrane</keyword>